<evidence type="ECO:0000313" key="3">
    <source>
        <dbReference type="EMBL" id="MEQ2553959.1"/>
    </source>
</evidence>
<dbReference type="InterPro" id="IPR025158">
    <property type="entry name" value="Mg_chelat-rel_C"/>
</dbReference>
<reference evidence="3" key="1">
    <citation type="submission" date="2024-03" db="EMBL/GenBank/DDBJ databases">
        <title>Human intestinal bacterial collection.</title>
        <authorList>
            <person name="Pauvert C."/>
            <person name="Hitch T.C.A."/>
            <person name="Clavel T."/>
        </authorList>
    </citation>
    <scope>NUCLEOTIDE SEQUENCE [LARGE SCALE GENOMIC DNA]</scope>
    <source>
        <strain evidence="3">CLA-AA-H89B</strain>
    </source>
</reference>
<dbReference type="Proteomes" id="UP001546774">
    <property type="component" value="Unassembled WGS sequence"/>
</dbReference>
<sequence>MFSKVYSTTITGITAYVVTVEVDVGRGLPVFDMGGYLSTEVKEAKERVRIALRNSGYEQKPRRITVNISPADIHKYGTGFDLPIAIGILGAQDEVNMTAFEDMVIIGELSLDGTVNPVKGILPSVCEALQQGKKRCILPAENMAEGSVVKGMELIPVRTLKEVVVYLQTGKSPAQERNSPLKGNYDTAGKESPQEQLDFLEIKGQESAKRATMIAAAGMHNILYVGPPGSGKTMLAKRISSIMPELSFEEQLELTKIYSIAGQLNPNHPLMTKRPFRAPGHGVTQAALLGGGRVPRPGEVTLSGKGVLFLDELTEYRQTVLEGLREPLEEKKVILTRLTETCVYPADFMLAAAMNPCRCGYFPDRSRCTCTQQDVTRFLGRISRPLWDRFDICIQVTDAGVHKMQYQSCNKKGSSAYMKEKVECARAWQAERFAKENIYFNAQMSAMQLEKYCRLGEKEQEFMEKVYDKFHLTSRGYHKILKTARTIADIEECTEIEIAHLSEALSYRSYRSVIE</sequence>
<dbReference type="Pfam" id="PF01078">
    <property type="entry name" value="Mg_chelatase"/>
    <property type="match status" value="1"/>
</dbReference>
<evidence type="ECO:0000259" key="2">
    <source>
        <dbReference type="SMART" id="SM00382"/>
    </source>
</evidence>
<dbReference type="Pfam" id="PF13335">
    <property type="entry name" value="Mg_chelatase_C"/>
    <property type="match status" value="1"/>
</dbReference>
<dbReference type="EMBL" id="JBBMFS010000002">
    <property type="protein sequence ID" value="MEQ2553959.1"/>
    <property type="molecule type" value="Genomic_DNA"/>
</dbReference>
<evidence type="ECO:0000313" key="4">
    <source>
        <dbReference type="Proteomes" id="UP001546774"/>
    </source>
</evidence>
<dbReference type="InterPro" id="IPR003593">
    <property type="entry name" value="AAA+_ATPase"/>
</dbReference>
<dbReference type="InterPro" id="IPR020568">
    <property type="entry name" value="Ribosomal_Su5_D2-typ_SF"/>
</dbReference>
<dbReference type="NCBIfam" id="TIGR00368">
    <property type="entry name" value="YifB family Mg chelatase-like AAA ATPase"/>
    <property type="match status" value="1"/>
</dbReference>
<dbReference type="SUPFAM" id="SSF54211">
    <property type="entry name" value="Ribosomal protein S5 domain 2-like"/>
    <property type="match status" value="1"/>
</dbReference>
<dbReference type="Gene3D" id="3.30.230.10">
    <property type="match status" value="1"/>
</dbReference>
<keyword evidence="4" id="KW-1185">Reference proteome</keyword>
<dbReference type="InterPro" id="IPR004482">
    <property type="entry name" value="Mg_chelat-rel"/>
</dbReference>
<protein>
    <submittedName>
        <fullName evidence="3">YifB family Mg chelatase-like AAA ATPase</fullName>
    </submittedName>
</protein>
<comment type="caution">
    <text evidence="3">The sequence shown here is derived from an EMBL/GenBank/DDBJ whole genome shotgun (WGS) entry which is preliminary data.</text>
</comment>
<dbReference type="InterPro" id="IPR027417">
    <property type="entry name" value="P-loop_NTPase"/>
</dbReference>
<dbReference type="Gene3D" id="3.40.50.300">
    <property type="entry name" value="P-loop containing nucleotide triphosphate hydrolases"/>
    <property type="match status" value="1"/>
</dbReference>
<feature type="domain" description="AAA+ ATPase" evidence="2">
    <location>
        <begin position="218"/>
        <end position="400"/>
    </location>
</feature>
<gene>
    <name evidence="3" type="ORF">WMO37_02885</name>
</gene>
<dbReference type="PANTHER" id="PTHR32039:SF7">
    <property type="entry name" value="COMPETENCE PROTEIN COMM"/>
    <property type="match status" value="1"/>
</dbReference>
<dbReference type="SUPFAM" id="SSF52540">
    <property type="entry name" value="P-loop containing nucleoside triphosphate hydrolases"/>
    <property type="match status" value="1"/>
</dbReference>
<evidence type="ECO:0000256" key="1">
    <source>
        <dbReference type="ARBA" id="ARBA00006354"/>
    </source>
</evidence>
<accession>A0ABV1H2R8</accession>
<dbReference type="PANTHER" id="PTHR32039">
    <property type="entry name" value="MAGNESIUM-CHELATASE SUBUNIT CHLI"/>
    <property type="match status" value="1"/>
</dbReference>
<dbReference type="InterPro" id="IPR000523">
    <property type="entry name" value="Mg_chelatse_chII-like_cat_dom"/>
</dbReference>
<dbReference type="InterPro" id="IPR045006">
    <property type="entry name" value="CHLI-like"/>
</dbReference>
<proteinExistence type="inferred from homology"/>
<dbReference type="SMART" id="SM00382">
    <property type="entry name" value="AAA"/>
    <property type="match status" value="1"/>
</dbReference>
<comment type="similarity">
    <text evidence="1">Belongs to the Mg-chelatase subunits D/I family. ComM subfamily.</text>
</comment>
<organism evidence="3 4">
    <name type="scientific">Lachnospira intestinalis</name>
    <dbReference type="NCBI Taxonomy" id="3133158"/>
    <lineage>
        <taxon>Bacteria</taxon>
        <taxon>Bacillati</taxon>
        <taxon>Bacillota</taxon>
        <taxon>Clostridia</taxon>
        <taxon>Lachnospirales</taxon>
        <taxon>Lachnospiraceae</taxon>
        <taxon>Lachnospira</taxon>
    </lineage>
</organism>
<dbReference type="InterPro" id="IPR014721">
    <property type="entry name" value="Ribsml_uS5_D2-typ_fold_subgr"/>
</dbReference>
<name>A0ABV1H2R8_9FIRM</name>
<dbReference type="Pfam" id="PF13541">
    <property type="entry name" value="ChlI"/>
    <property type="match status" value="1"/>
</dbReference>